<dbReference type="RefSeq" id="XP_007775628.1">
    <property type="nucleotide sequence ID" value="XM_007777438.1"/>
</dbReference>
<feature type="transmembrane region" description="Helical" evidence="2">
    <location>
        <begin position="198"/>
        <end position="219"/>
    </location>
</feature>
<feature type="compositionally biased region" description="Polar residues" evidence="1">
    <location>
        <begin position="264"/>
        <end position="274"/>
    </location>
</feature>
<evidence type="ECO:0000313" key="4">
    <source>
        <dbReference type="Proteomes" id="UP000053558"/>
    </source>
</evidence>
<dbReference type="AlphaFoldDB" id="R7SEV8"/>
<feature type="region of interest" description="Disordered" evidence="1">
    <location>
        <begin position="264"/>
        <end position="286"/>
    </location>
</feature>
<keyword evidence="4" id="KW-1185">Reference proteome</keyword>
<feature type="transmembrane region" description="Helical" evidence="2">
    <location>
        <begin position="159"/>
        <end position="177"/>
    </location>
</feature>
<feature type="transmembrane region" description="Helical" evidence="2">
    <location>
        <begin position="102"/>
        <end position="127"/>
    </location>
</feature>
<keyword evidence="2" id="KW-0472">Membrane</keyword>
<dbReference type="EMBL" id="JH711593">
    <property type="protein sequence ID" value="EIW74272.1"/>
    <property type="molecule type" value="Genomic_DNA"/>
</dbReference>
<evidence type="ECO:0000313" key="3">
    <source>
        <dbReference type="EMBL" id="EIW74272.1"/>
    </source>
</evidence>
<dbReference type="GeneID" id="19209726"/>
<sequence>MTTVFVPGINQRIILAVENQLALDNGLLSGFVFMLHDYGKDGGHYWTVCSGALYSWNIVLPPQGCLSMFLISDPLKDIITFLLQGMLAIRVYLLYGKSKLVLFPLLTGFIVTHIANSAVGIVTWIVAFKFDDELQYANIATCQLYYPAEYTWLLPASNSIILGFEVLLSGFVFRYALKHLPTPFWRSPKRSLCTMKSVIVQDNLIYFLIALFALVVNIIEGSPIASPGPCASCWIIAKMTRFIHLTMIGPWMVLSLQRQHDSDVNGTQSETQASAPMRFAATSSVSTEATRETHSWRTPMIQLVIPGFPEICSCGGGKLR</sequence>
<keyword evidence="2" id="KW-1133">Transmembrane helix</keyword>
<feature type="transmembrane region" description="Helical" evidence="2">
    <location>
        <begin position="78"/>
        <end position="95"/>
    </location>
</feature>
<dbReference type="Proteomes" id="UP000053558">
    <property type="component" value="Unassembled WGS sequence"/>
</dbReference>
<keyword evidence="2" id="KW-0812">Transmembrane</keyword>
<evidence type="ECO:0000256" key="2">
    <source>
        <dbReference type="SAM" id="Phobius"/>
    </source>
</evidence>
<organism evidence="3 4">
    <name type="scientific">Coniophora puteana (strain RWD-64-598)</name>
    <name type="common">Brown rot fungus</name>
    <dbReference type="NCBI Taxonomy" id="741705"/>
    <lineage>
        <taxon>Eukaryota</taxon>
        <taxon>Fungi</taxon>
        <taxon>Dikarya</taxon>
        <taxon>Basidiomycota</taxon>
        <taxon>Agaricomycotina</taxon>
        <taxon>Agaricomycetes</taxon>
        <taxon>Agaricomycetidae</taxon>
        <taxon>Boletales</taxon>
        <taxon>Coniophorineae</taxon>
        <taxon>Coniophoraceae</taxon>
        <taxon>Coniophora</taxon>
    </lineage>
</organism>
<reference evidence="4" key="1">
    <citation type="journal article" date="2012" name="Science">
        <title>The Paleozoic origin of enzymatic lignin decomposition reconstructed from 31 fungal genomes.</title>
        <authorList>
            <person name="Floudas D."/>
            <person name="Binder M."/>
            <person name="Riley R."/>
            <person name="Barry K."/>
            <person name="Blanchette R.A."/>
            <person name="Henrissat B."/>
            <person name="Martinez A.T."/>
            <person name="Otillar R."/>
            <person name="Spatafora J.W."/>
            <person name="Yadav J.S."/>
            <person name="Aerts A."/>
            <person name="Benoit I."/>
            <person name="Boyd A."/>
            <person name="Carlson A."/>
            <person name="Copeland A."/>
            <person name="Coutinho P.M."/>
            <person name="de Vries R.P."/>
            <person name="Ferreira P."/>
            <person name="Findley K."/>
            <person name="Foster B."/>
            <person name="Gaskell J."/>
            <person name="Glotzer D."/>
            <person name="Gorecki P."/>
            <person name="Heitman J."/>
            <person name="Hesse C."/>
            <person name="Hori C."/>
            <person name="Igarashi K."/>
            <person name="Jurgens J.A."/>
            <person name="Kallen N."/>
            <person name="Kersten P."/>
            <person name="Kohler A."/>
            <person name="Kuees U."/>
            <person name="Kumar T.K.A."/>
            <person name="Kuo A."/>
            <person name="LaButti K."/>
            <person name="Larrondo L.F."/>
            <person name="Lindquist E."/>
            <person name="Ling A."/>
            <person name="Lombard V."/>
            <person name="Lucas S."/>
            <person name="Lundell T."/>
            <person name="Martin R."/>
            <person name="McLaughlin D.J."/>
            <person name="Morgenstern I."/>
            <person name="Morin E."/>
            <person name="Murat C."/>
            <person name="Nagy L.G."/>
            <person name="Nolan M."/>
            <person name="Ohm R.A."/>
            <person name="Patyshakuliyeva A."/>
            <person name="Rokas A."/>
            <person name="Ruiz-Duenas F.J."/>
            <person name="Sabat G."/>
            <person name="Salamov A."/>
            <person name="Samejima M."/>
            <person name="Schmutz J."/>
            <person name="Slot J.C."/>
            <person name="St John F."/>
            <person name="Stenlid J."/>
            <person name="Sun H."/>
            <person name="Sun S."/>
            <person name="Syed K."/>
            <person name="Tsang A."/>
            <person name="Wiebenga A."/>
            <person name="Young D."/>
            <person name="Pisabarro A."/>
            <person name="Eastwood D.C."/>
            <person name="Martin F."/>
            <person name="Cullen D."/>
            <person name="Grigoriev I.V."/>
            <person name="Hibbett D.S."/>
        </authorList>
    </citation>
    <scope>NUCLEOTIDE SEQUENCE [LARGE SCALE GENOMIC DNA]</scope>
    <source>
        <strain evidence="4">RWD-64-598 SS2</strain>
    </source>
</reference>
<name>R7SEV8_CONPW</name>
<gene>
    <name evidence="3" type="ORF">CONPUDRAFT_78229</name>
</gene>
<evidence type="ECO:0000256" key="1">
    <source>
        <dbReference type="SAM" id="MobiDB-lite"/>
    </source>
</evidence>
<protein>
    <submittedName>
        <fullName evidence="3">Uncharacterized protein</fullName>
    </submittedName>
</protein>
<accession>R7SEV8</accession>
<dbReference type="KEGG" id="cput:CONPUDRAFT_78229"/>
<proteinExistence type="predicted"/>